<dbReference type="AlphaFoldDB" id="A0A0D9XAF5"/>
<feature type="compositionally biased region" description="Low complexity" evidence="1">
    <location>
        <begin position="43"/>
        <end position="57"/>
    </location>
</feature>
<proteinExistence type="predicted"/>
<dbReference type="Proteomes" id="UP000032180">
    <property type="component" value="Chromosome 8"/>
</dbReference>
<dbReference type="HOGENOM" id="CLU_2561614_0_0_1"/>
<feature type="compositionally biased region" description="Basic and acidic residues" evidence="1">
    <location>
        <begin position="58"/>
        <end position="73"/>
    </location>
</feature>
<accession>A0A0D9XAF5</accession>
<sequence length="82" mass="8861">MAQFSSVGTARRPTRTIWRKPRLSSWVSGGESHIISTGADAEAATPTSPVSSTASIVADDRQIERQPTDRRPNTEVLLVLNA</sequence>
<name>A0A0D9XAF5_9ORYZ</name>
<reference evidence="2 3" key="1">
    <citation type="submission" date="2012-08" db="EMBL/GenBank/DDBJ databases">
        <title>Oryza genome evolution.</title>
        <authorList>
            <person name="Wing R.A."/>
        </authorList>
    </citation>
    <scope>NUCLEOTIDE SEQUENCE</scope>
</reference>
<feature type="region of interest" description="Disordered" evidence="1">
    <location>
        <begin position="37"/>
        <end position="73"/>
    </location>
</feature>
<reference evidence="3" key="2">
    <citation type="submission" date="2013-12" db="EMBL/GenBank/DDBJ databases">
        <authorList>
            <person name="Yu Y."/>
            <person name="Lee S."/>
            <person name="de Baynast K."/>
            <person name="Wissotski M."/>
            <person name="Liu L."/>
            <person name="Talag J."/>
            <person name="Goicoechea J."/>
            <person name="Angelova A."/>
            <person name="Jetty R."/>
            <person name="Kudrna D."/>
            <person name="Golser W."/>
            <person name="Rivera L."/>
            <person name="Zhang J."/>
            <person name="Wing R."/>
        </authorList>
    </citation>
    <scope>NUCLEOTIDE SEQUENCE</scope>
</reference>
<reference evidence="2" key="3">
    <citation type="submission" date="2015-04" db="UniProtKB">
        <authorList>
            <consortium name="EnsemblPlants"/>
        </authorList>
    </citation>
    <scope>IDENTIFICATION</scope>
</reference>
<evidence type="ECO:0000256" key="1">
    <source>
        <dbReference type="SAM" id="MobiDB-lite"/>
    </source>
</evidence>
<dbReference type="Gramene" id="LPERR08G19140.1">
    <property type="protein sequence ID" value="LPERR08G19140.1"/>
    <property type="gene ID" value="LPERR08G19140"/>
</dbReference>
<dbReference type="EnsemblPlants" id="LPERR08G19140.1">
    <property type="protein sequence ID" value="LPERR08G19140.1"/>
    <property type="gene ID" value="LPERR08G19140"/>
</dbReference>
<evidence type="ECO:0000313" key="3">
    <source>
        <dbReference type="Proteomes" id="UP000032180"/>
    </source>
</evidence>
<organism evidence="2 3">
    <name type="scientific">Leersia perrieri</name>
    <dbReference type="NCBI Taxonomy" id="77586"/>
    <lineage>
        <taxon>Eukaryota</taxon>
        <taxon>Viridiplantae</taxon>
        <taxon>Streptophyta</taxon>
        <taxon>Embryophyta</taxon>
        <taxon>Tracheophyta</taxon>
        <taxon>Spermatophyta</taxon>
        <taxon>Magnoliopsida</taxon>
        <taxon>Liliopsida</taxon>
        <taxon>Poales</taxon>
        <taxon>Poaceae</taxon>
        <taxon>BOP clade</taxon>
        <taxon>Oryzoideae</taxon>
        <taxon>Oryzeae</taxon>
        <taxon>Oryzinae</taxon>
        <taxon>Leersia</taxon>
    </lineage>
</organism>
<evidence type="ECO:0000313" key="2">
    <source>
        <dbReference type="EnsemblPlants" id="LPERR08G19140.1"/>
    </source>
</evidence>
<keyword evidence="3" id="KW-1185">Reference proteome</keyword>
<protein>
    <submittedName>
        <fullName evidence="2">Uncharacterized protein</fullName>
    </submittedName>
</protein>